<name>A0ABV6Z3Q1_UNCC1</name>
<reference evidence="1 2" key="1">
    <citation type="submission" date="2024-09" db="EMBL/GenBank/DDBJ databases">
        <title>Laminarin stimulates single cell rates of sulfate reduction while oxygen inhibits transcriptomic activity in coastal marine sediment.</title>
        <authorList>
            <person name="Lindsay M."/>
            <person name="Orcutt B."/>
            <person name="Emerson D."/>
            <person name="Stepanauskas R."/>
            <person name="D'Angelo T."/>
        </authorList>
    </citation>
    <scope>NUCLEOTIDE SEQUENCE [LARGE SCALE GENOMIC DNA]</scope>
    <source>
        <strain evidence="1">SAG AM-311-K15</strain>
    </source>
</reference>
<organism evidence="1 2">
    <name type="scientific">candidate division CSSED10-310 bacterium</name>
    <dbReference type="NCBI Taxonomy" id="2855610"/>
    <lineage>
        <taxon>Bacteria</taxon>
        <taxon>Bacteria division CSSED10-310</taxon>
    </lineage>
</organism>
<comment type="caution">
    <text evidence="1">The sequence shown here is derived from an EMBL/GenBank/DDBJ whole genome shotgun (WGS) entry which is preliminary data.</text>
</comment>
<evidence type="ECO:0000313" key="1">
    <source>
        <dbReference type="EMBL" id="MFC1853034.1"/>
    </source>
</evidence>
<feature type="non-terminal residue" evidence="1">
    <location>
        <position position="1"/>
    </location>
</feature>
<keyword evidence="2" id="KW-1185">Reference proteome</keyword>
<evidence type="ECO:0000313" key="2">
    <source>
        <dbReference type="Proteomes" id="UP001594351"/>
    </source>
</evidence>
<gene>
    <name evidence="1" type="ORF">ACFL27_22785</name>
</gene>
<accession>A0ABV6Z3Q1</accession>
<dbReference type="Proteomes" id="UP001594351">
    <property type="component" value="Unassembled WGS sequence"/>
</dbReference>
<sequence length="82" mass="8873">ASVEAASSRLNIIFPSDAAGCRGYIGMNQLSLDNLVLLFPGKANVEAASSRLNIIFPSDATGCRSYLRMKQLFLDKLVLLLI</sequence>
<proteinExistence type="predicted"/>
<protein>
    <submittedName>
        <fullName evidence="1">Uncharacterized protein</fullName>
    </submittedName>
</protein>
<dbReference type="EMBL" id="JBHPBY010000408">
    <property type="protein sequence ID" value="MFC1853034.1"/>
    <property type="molecule type" value="Genomic_DNA"/>
</dbReference>